<feature type="compositionally biased region" description="Basic and acidic residues" evidence="1">
    <location>
        <begin position="569"/>
        <end position="591"/>
    </location>
</feature>
<accession>A0ABQ8L324</accession>
<dbReference type="EMBL" id="JACTAM010002562">
    <property type="protein sequence ID" value="KAI2644337.1"/>
    <property type="molecule type" value="Genomic_DNA"/>
</dbReference>
<evidence type="ECO:0000259" key="2">
    <source>
        <dbReference type="Pfam" id="PF20801"/>
    </source>
</evidence>
<feature type="compositionally biased region" description="Polar residues" evidence="1">
    <location>
        <begin position="1017"/>
        <end position="1028"/>
    </location>
</feature>
<protein>
    <submittedName>
        <fullName evidence="3">Mastermind-like protein 1</fullName>
    </submittedName>
</protein>
<name>A0ABQ8L324_LABRO</name>
<feature type="compositionally biased region" description="Polar residues" evidence="1">
    <location>
        <begin position="338"/>
        <end position="354"/>
    </location>
</feature>
<feature type="compositionally biased region" description="Low complexity" evidence="1">
    <location>
        <begin position="893"/>
        <end position="916"/>
    </location>
</feature>
<feature type="domain" description="Mastermind-like 1/3 transactivation" evidence="2">
    <location>
        <begin position="688"/>
        <end position="1089"/>
    </location>
</feature>
<feature type="compositionally biased region" description="Low complexity" evidence="1">
    <location>
        <begin position="687"/>
        <end position="711"/>
    </location>
</feature>
<dbReference type="PANTHER" id="PTHR15692">
    <property type="entry name" value="MASTERMIND-LIKE"/>
    <property type="match status" value="1"/>
</dbReference>
<reference evidence="3 4" key="1">
    <citation type="submission" date="2022-01" db="EMBL/GenBank/DDBJ databases">
        <title>A high-quality chromosome-level genome assembly of rohu carp, Labeo rohita.</title>
        <authorList>
            <person name="Arick M.A. II"/>
            <person name="Hsu C.-Y."/>
            <person name="Magbanua Z."/>
            <person name="Pechanova O."/>
            <person name="Grover C."/>
            <person name="Miller E."/>
            <person name="Thrash A."/>
            <person name="Ezzel L."/>
            <person name="Alam S."/>
            <person name="Benzie J."/>
            <person name="Hamilton M."/>
            <person name="Karsi A."/>
            <person name="Lawrence M.L."/>
            <person name="Peterson D.G."/>
        </authorList>
    </citation>
    <scope>NUCLEOTIDE SEQUENCE [LARGE SCALE GENOMIC DNA]</scope>
    <source>
        <strain evidence="4">BAU-BD-2019</strain>
        <tissue evidence="3">Blood</tissue>
    </source>
</reference>
<dbReference type="InterPro" id="IPR046369">
    <property type="entry name" value="MAML1-3"/>
</dbReference>
<sequence length="1091" mass="118534">MNNKPSHSITSLLSTRFQLQETVKRKLENAGSPLGRDQVNGFTDGYPPNKKACVEDALGGLNGVSNGTVPPLSPMDSKHNVTTDSLMANGNHRAVGAEHNGTGLTDSGASHGSESDFRLKEMKQEPVDDILPCILPGGGANGNNSLFPDLNLNDQDWSEIMEEFNRSVPYEDIQELFSDSFGDRKDPELLSSGAAQSLMPPDLSSVKTEFSPATASSAFDQDSCNGSPQVRPTSSGPPLHTNSPATAPATSPALPVQQQQQQQQQHPQQPPIQPTRQLPKHLLPVPPKDLSPAQQLQQLAAREQQRAILQSQQQHVVQKPPQQKPQQQQAAKFHQQPNHSTSWPQNAPTQSQMGGTFGLEKSTSPSLYPQDFPNPKTLLMPNKGSPKAGTPAGYMQPGGHGNMLSHPAAPTGPLSHPPNPGAQAAMLDYSNTKPLSHYEAGAPGAPRGPPATQNQNKQSQAMLNLMRHQQMQKQRPTSMNFRPAHHQHAPIFLHHRSGNEVLKLDYREEIINGKKLSVMLSVCHQVGLMHPGVEQFVWVRQLVAKEQRADSHSHTHTHTHTAVGAGMGCERRVNREKDRQSQREREGEEGATKPSFMRSARPPLAVESGSYPSTTHVPGLGNTMTPQQSSNSIPGNHSNAVYLKQQMQLMSQKQLIQRQIIAAEQEKHRQQQEQQLQRHLTRPPPQYQDQQNPQAQQNPFQQQQQQQQVSQFTGVPPCLAQQHSSGFSEHTISGASQQIGSVNSLSGPTPGTQRMFSQTQGMMGMGVGQNTGPTAGPPPAANQADMNLPSCAGGLDVQQVLYGNMPMHPSHPNQQRPPVSTMSAAYRQNVLAAQQQAHLKNQPNAAMLKQQQQQQQQQQQLARMPNSMPNAMANNMGSAMPTSMPTSIQGALPTQAQSWQQQQQQQQPQQHPGLQPGAANGGMPAGFPNSGFHMQARLSKLSSNTPFPQGGMGNSAAGRTLAGMNPGQMMPNMNQQRTNNPGMTQQLPPPGQQTAQQGQPQAPPQTQQVLPDLGPFSQPQAGPNRTAGLQCSQAYQLNRTANQQLQFSYNTQSGGSLSGFHAETDLVDSLLKNPSTQEWMDDLDELLASHP</sequence>
<evidence type="ECO:0000313" key="4">
    <source>
        <dbReference type="Proteomes" id="UP000830375"/>
    </source>
</evidence>
<evidence type="ECO:0000256" key="1">
    <source>
        <dbReference type="SAM" id="MobiDB-lite"/>
    </source>
</evidence>
<feature type="compositionally biased region" description="Low complexity" evidence="1">
    <location>
        <begin position="992"/>
        <end position="1011"/>
    </location>
</feature>
<feature type="compositionally biased region" description="Low complexity" evidence="1">
    <location>
        <begin position="850"/>
        <end position="881"/>
    </location>
</feature>
<gene>
    <name evidence="3" type="ORF">H4Q32_025618</name>
</gene>
<evidence type="ECO:0000313" key="3">
    <source>
        <dbReference type="EMBL" id="KAI2644337.1"/>
    </source>
</evidence>
<feature type="domain" description="Mastermind-like 1/3 transactivation" evidence="2">
    <location>
        <begin position="208"/>
        <end position="482"/>
    </location>
</feature>
<organism evidence="3 4">
    <name type="scientific">Labeo rohita</name>
    <name type="common">Indian major carp</name>
    <name type="synonym">Cyprinus rohita</name>
    <dbReference type="NCBI Taxonomy" id="84645"/>
    <lineage>
        <taxon>Eukaryota</taxon>
        <taxon>Metazoa</taxon>
        <taxon>Chordata</taxon>
        <taxon>Craniata</taxon>
        <taxon>Vertebrata</taxon>
        <taxon>Euteleostomi</taxon>
        <taxon>Actinopterygii</taxon>
        <taxon>Neopterygii</taxon>
        <taxon>Teleostei</taxon>
        <taxon>Ostariophysi</taxon>
        <taxon>Cypriniformes</taxon>
        <taxon>Cyprinidae</taxon>
        <taxon>Labeoninae</taxon>
        <taxon>Labeonini</taxon>
        <taxon>Labeo</taxon>
    </lineage>
</organism>
<feature type="compositionally biased region" description="Low complexity" evidence="1">
    <location>
        <begin position="293"/>
        <end position="337"/>
    </location>
</feature>
<feature type="region of interest" description="Disordered" evidence="1">
    <location>
        <begin position="844"/>
        <end position="1028"/>
    </location>
</feature>
<feature type="compositionally biased region" description="Low complexity" evidence="1">
    <location>
        <begin position="243"/>
        <end position="267"/>
    </location>
</feature>
<feature type="compositionally biased region" description="Polar residues" evidence="1">
    <location>
        <begin position="610"/>
        <end position="637"/>
    </location>
</feature>
<keyword evidence="4" id="KW-1185">Reference proteome</keyword>
<feature type="region of interest" description="Disordered" evidence="1">
    <location>
        <begin position="666"/>
        <end position="712"/>
    </location>
</feature>
<feature type="region of interest" description="Disordered" evidence="1">
    <location>
        <begin position="549"/>
        <end position="637"/>
    </location>
</feature>
<comment type="caution">
    <text evidence="3">The sequence shown here is derived from an EMBL/GenBank/DDBJ whole genome shotgun (WGS) entry which is preliminary data.</text>
</comment>
<feature type="compositionally biased region" description="Polar residues" evidence="1">
    <location>
        <begin position="205"/>
        <end position="242"/>
    </location>
</feature>
<dbReference type="Proteomes" id="UP000830375">
    <property type="component" value="Unassembled WGS sequence"/>
</dbReference>
<dbReference type="Pfam" id="PF20801">
    <property type="entry name" value="MAML1_3_TAD2"/>
    <property type="match status" value="2"/>
</dbReference>
<proteinExistence type="predicted"/>
<feature type="region of interest" description="Disordered" evidence="1">
    <location>
        <begin position="194"/>
        <end position="457"/>
    </location>
</feature>
<dbReference type="PANTHER" id="PTHR15692:SF19">
    <property type="entry name" value="MASTERMIND-LIKE PROTEIN 1"/>
    <property type="match status" value="1"/>
</dbReference>
<dbReference type="Pfam" id="PF20802">
    <property type="entry name" value="MAML1_3_TAD1"/>
    <property type="match status" value="1"/>
</dbReference>
<dbReference type="InterPro" id="IPR048455">
    <property type="entry name" value="MAML1_3_TAD2"/>
</dbReference>
<feature type="compositionally biased region" description="Low complexity" evidence="1">
    <location>
        <begin position="963"/>
        <end position="976"/>
    </location>
</feature>